<keyword evidence="9" id="KW-1185">Reference proteome</keyword>
<dbReference type="GO" id="GO:0042795">
    <property type="term" value="P:snRNA transcription by RNA polymerase II"/>
    <property type="evidence" value="ECO:0007669"/>
    <property type="project" value="TreeGrafter"/>
</dbReference>
<dbReference type="PROSITE" id="PS50090">
    <property type="entry name" value="MYB_LIKE"/>
    <property type="match status" value="3"/>
</dbReference>
<dbReference type="CDD" id="cd00167">
    <property type="entry name" value="SANT"/>
    <property type="match status" value="2"/>
</dbReference>
<dbReference type="eggNOG" id="KOG0048">
    <property type="taxonomic scope" value="Eukaryota"/>
</dbReference>
<dbReference type="InterPro" id="IPR001005">
    <property type="entry name" value="SANT/Myb"/>
</dbReference>
<dbReference type="OMA" id="EYINGAQ"/>
<dbReference type="PROSITE" id="PS51294">
    <property type="entry name" value="HTH_MYB"/>
    <property type="match status" value="3"/>
</dbReference>
<dbReference type="GO" id="GO:0000978">
    <property type="term" value="F:RNA polymerase II cis-regulatory region sequence-specific DNA binding"/>
    <property type="evidence" value="ECO:0007669"/>
    <property type="project" value="TreeGrafter"/>
</dbReference>
<feature type="domain" description="Myb-like" evidence="6">
    <location>
        <begin position="2"/>
        <end position="52"/>
    </location>
</feature>
<dbReference type="GO" id="GO:0042796">
    <property type="term" value="P:snRNA transcription by RNA polymerase III"/>
    <property type="evidence" value="ECO:0007669"/>
    <property type="project" value="TreeGrafter"/>
</dbReference>
<dbReference type="KEGG" id="mis:MICPUN_105509"/>
<evidence type="ECO:0000313" key="8">
    <source>
        <dbReference type="EMBL" id="ACO62805.1"/>
    </source>
</evidence>
<keyword evidence="2" id="KW-0238">DNA-binding</keyword>
<evidence type="ECO:0000256" key="4">
    <source>
        <dbReference type="ARBA" id="ARBA00023242"/>
    </source>
</evidence>
<dbReference type="AlphaFoldDB" id="C1E504"/>
<dbReference type="InterPro" id="IPR017930">
    <property type="entry name" value="Myb_dom"/>
</dbReference>
<organism evidence="8 9">
    <name type="scientific">Micromonas commoda (strain RCC299 / NOUM17 / CCMP2709)</name>
    <name type="common">Picoplanktonic green alga</name>
    <dbReference type="NCBI Taxonomy" id="296587"/>
    <lineage>
        <taxon>Eukaryota</taxon>
        <taxon>Viridiplantae</taxon>
        <taxon>Chlorophyta</taxon>
        <taxon>Mamiellophyceae</taxon>
        <taxon>Mamiellales</taxon>
        <taxon>Mamiellaceae</taxon>
        <taxon>Micromonas</taxon>
    </lineage>
</organism>
<sequence>MSDGKSSSVWSPEEDAELARLQEIHGNRWALVAAELPGKTGQQCAQRWRHKVNPAIKKEKWTPEEDAQLAKLYEQHGQRWAEIARHLEGRTDQQCMGRWRRHLDPSVKKDAWTDPEDKKLMSLHDSLGPRWSNISKMLTGRTAQQCRARWFQLSAADDDALSEGTTVSAAAAGSEGGGGKSSGGSSGGKKRPKTALKTSNLGRTPTPPLSPSTPAVTDEVDGAVASGRGDSNRGTVSNKKRGVGSVLGAPVAKRRRSAMEKGGNKGGVQLENDTSSSGSGYGNGGGLDLLAMLYSAAVTYETSVVAAGAGMKSFPPELYA</sequence>
<dbReference type="PANTHER" id="PTHR46621:SF1">
    <property type="entry name" value="SNRNA-ACTIVATING PROTEIN COMPLEX SUBUNIT 4"/>
    <property type="match status" value="1"/>
</dbReference>
<keyword evidence="3" id="KW-0804">Transcription</keyword>
<dbReference type="Pfam" id="PF13921">
    <property type="entry name" value="Myb_DNA-bind_6"/>
    <property type="match status" value="1"/>
</dbReference>
<keyword evidence="4" id="KW-0539">Nucleus</keyword>
<feature type="region of interest" description="Disordered" evidence="5">
    <location>
        <begin position="166"/>
        <end position="282"/>
    </location>
</feature>
<dbReference type="Gene3D" id="1.10.10.60">
    <property type="entry name" value="Homeodomain-like"/>
    <property type="match status" value="3"/>
</dbReference>
<gene>
    <name evidence="8" type="ORF">MICPUN_105509</name>
</gene>
<evidence type="ECO:0000256" key="3">
    <source>
        <dbReference type="ARBA" id="ARBA00023163"/>
    </source>
</evidence>
<accession>C1E504</accession>
<dbReference type="InterPro" id="IPR009057">
    <property type="entry name" value="Homeodomain-like_sf"/>
</dbReference>
<feature type="domain" description="HTH myb-type" evidence="7">
    <location>
        <begin position="1"/>
        <end position="49"/>
    </location>
</feature>
<feature type="domain" description="HTH myb-type" evidence="7">
    <location>
        <begin position="53"/>
        <end position="107"/>
    </location>
</feature>
<dbReference type="Pfam" id="PF00249">
    <property type="entry name" value="Myb_DNA-binding"/>
    <property type="match status" value="1"/>
</dbReference>
<dbReference type="EMBL" id="CP001325">
    <property type="protein sequence ID" value="ACO62805.1"/>
    <property type="molecule type" value="Genomic_DNA"/>
</dbReference>
<dbReference type="SMART" id="SM00717">
    <property type="entry name" value="SANT"/>
    <property type="match status" value="3"/>
</dbReference>
<dbReference type="OrthoDB" id="544267at2759"/>
<dbReference type="SUPFAM" id="SSF46689">
    <property type="entry name" value="Homeodomain-like"/>
    <property type="match status" value="2"/>
</dbReference>
<dbReference type="InterPro" id="IPR051575">
    <property type="entry name" value="Myb-like_DNA-bd"/>
</dbReference>
<evidence type="ECO:0000313" key="9">
    <source>
        <dbReference type="Proteomes" id="UP000002009"/>
    </source>
</evidence>
<evidence type="ECO:0000259" key="6">
    <source>
        <dbReference type="PROSITE" id="PS50090"/>
    </source>
</evidence>
<feature type="domain" description="Myb-like" evidence="6">
    <location>
        <begin position="104"/>
        <end position="154"/>
    </location>
</feature>
<evidence type="ECO:0000256" key="1">
    <source>
        <dbReference type="ARBA" id="ARBA00023015"/>
    </source>
</evidence>
<evidence type="ECO:0000256" key="5">
    <source>
        <dbReference type="SAM" id="MobiDB-lite"/>
    </source>
</evidence>
<dbReference type="FunFam" id="1.10.10.60:FF:000016">
    <property type="entry name" value="Transcriptional activator Myb isoform A"/>
    <property type="match status" value="1"/>
</dbReference>
<dbReference type="InParanoid" id="C1E504"/>
<name>C1E504_MICCC</name>
<proteinExistence type="predicted"/>
<feature type="compositionally biased region" description="Gly residues" evidence="5">
    <location>
        <begin position="174"/>
        <end position="187"/>
    </location>
</feature>
<keyword evidence="1" id="KW-0805">Transcription regulation</keyword>
<protein>
    <submittedName>
        <fullName evidence="8">Uncharacterized protein</fullName>
    </submittedName>
</protein>
<dbReference type="GO" id="GO:0001006">
    <property type="term" value="F:RNA polymerase III type 3 promoter sequence-specific DNA binding"/>
    <property type="evidence" value="ECO:0007669"/>
    <property type="project" value="TreeGrafter"/>
</dbReference>
<dbReference type="GO" id="GO:0019185">
    <property type="term" value="C:snRNA-activating protein complex"/>
    <property type="evidence" value="ECO:0007669"/>
    <property type="project" value="TreeGrafter"/>
</dbReference>
<dbReference type="GeneID" id="8243242"/>
<feature type="domain" description="HTH myb-type" evidence="7">
    <location>
        <begin position="108"/>
        <end position="158"/>
    </location>
</feature>
<evidence type="ECO:0000256" key="2">
    <source>
        <dbReference type="ARBA" id="ARBA00023125"/>
    </source>
</evidence>
<reference evidence="8 9" key="1">
    <citation type="journal article" date="2009" name="Science">
        <title>Green evolution and dynamic adaptations revealed by genomes of the marine picoeukaryotes Micromonas.</title>
        <authorList>
            <person name="Worden A.Z."/>
            <person name="Lee J.H."/>
            <person name="Mock T."/>
            <person name="Rouze P."/>
            <person name="Simmons M.P."/>
            <person name="Aerts A.L."/>
            <person name="Allen A.E."/>
            <person name="Cuvelier M.L."/>
            <person name="Derelle E."/>
            <person name="Everett M.V."/>
            <person name="Foulon E."/>
            <person name="Grimwood J."/>
            <person name="Gundlach H."/>
            <person name="Henrissat B."/>
            <person name="Napoli C."/>
            <person name="McDonald S.M."/>
            <person name="Parker M.S."/>
            <person name="Rombauts S."/>
            <person name="Salamov A."/>
            <person name="Von Dassow P."/>
            <person name="Badger J.H."/>
            <person name="Coutinho P.M."/>
            <person name="Demir E."/>
            <person name="Dubchak I."/>
            <person name="Gentemann C."/>
            <person name="Eikrem W."/>
            <person name="Gready J.E."/>
            <person name="John U."/>
            <person name="Lanier W."/>
            <person name="Lindquist E.A."/>
            <person name="Lucas S."/>
            <person name="Mayer K.F."/>
            <person name="Moreau H."/>
            <person name="Not F."/>
            <person name="Otillar R."/>
            <person name="Panaud O."/>
            <person name="Pangilinan J."/>
            <person name="Paulsen I."/>
            <person name="Piegu B."/>
            <person name="Poliakov A."/>
            <person name="Robbens S."/>
            <person name="Schmutz J."/>
            <person name="Toulza E."/>
            <person name="Wyss T."/>
            <person name="Zelensky A."/>
            <person name="Zhou K."/>
            <person name="Armbrust E.V."/>
            <person name="Bhattacharya D."/>
            <person name="Goodenough U.W."/>
            <person name="Van de Peer Y."/>
            <person name="Grigoriev I.V."/>
        </authorList>
    </citation>
    <scope>NUCLEOTIDE SEQUENCE [LARGE SCALE GENOMIC DNA]</scope>
    <source>
        <strain evidence="9">RCC299 / NOUM17</strain>
    </source>
</reference>
<feature type="domain" description="Myb-like" evidence="6">
    <location>
        <begin position="53"/>
        <end position="103"/>
    </location>
</feature>
<dbReference type="Proteomes" id="UP000002009">
    <property type="component" value="Chromosome 4"/>
</dbReference>
<dbReference type="PANTHER" id="PTHR46621">
    <property type="entry name" value="SNRNA-ACTIVATING PROTEIN COMPLEX SUBUNIT 4"/>
    <property type="match status" value="1"/>
</dbReference>
<evidence type="ECO:0000259" key="7">
    <source>
        <dbReference type="PROSITE" id="PS51294"/>
    </source>
</evidence>
<dbReference type="RefSeq" id="XP_002501547.1">
    <property type="nucleotide sequence ID" value="XM_002501501.1"/>
</dbReference>